<evidence type="ECO:0000256" key="2">
    <source>
        <dbReference type="SAM" id="MobiDB-lite"/>
    </source>
</evidence>
<feature type="region of interest" description="Disordered" evidence="2">
    <location>
        <begin position="873"/>
        <end position="894"/>
    </location>
</feature>
<evidence type="ECO:0000259" key="3">
    <source>
        <dbReference type="Pfam" id="PF25547"/>
    </source>
</evidence>
<feature type="region of interest" description="Disordered" evidence="2">
    <location>
        <begin position="2966"/>
        <end position="3026"/>
    </location>
</feature>
<feature type="compositionally biased region" description="Low complexity" evidence="2">
    <location>
        <begin position="521"/>
        <end position="537"/>
    </location>
</feature>
<keyword evidence="1" id="KW-0175">Coiled coil</keyword>
<sequence>MAITYTIDIPKELEGPAIIFLGTSVPTGDEKMIWDLHVALEEISVELDGETGHLVDSLRDVMDSADPTVGRAFWRYGEQLAEQPAVYAQSARELSEMARQYALAVQAAKISFIVQLVFAVTEILRMWFDPFEWPLIGPFIGLMRQVMQVIFARFSAWVARALQVGVTSASGFFGKSLNQVAVAGVTKSIADVFTEMVDEALEEGLEEVAQSSIVQVWQAVESQKSWDWEDTLKSFAYGAAGGAFAGLLGGSLKEFKREWAGHWASNGAIEGLTEVFVGVITIPEGGDPGEIWKGALNGVVMGAGLTALGNWKNERDERREKALEEFNDERANASLDALKGGADTPIAPPPYRTETDDAPPPYSPDQQGGSAGGGVGGSGTVGGNAGVGNSGGGNAGVGGAAVGDAGGGVGGRSGNAVAGGGDSGAGRVGSGNSGGGNAGVGGAGVAGDAGDGAAADAGTPGNGFVGGNAEIRDTGGRDVNPGADVPPAQTSGNEPSGAVNAPPRSGDVLSESGSTPPAPRTSLSGSDGAGSLDSATANNSSSPDVTRQDRTPGATDGGVSATSAASSAASPAAAPVASPAAAAVIPPAAAATAGPSPATANTPAAPASSSTASSAVAATSSTGPATSSQPAPVAQAAGGAVPEEDGKGALAAPASTETAPPVFTDPAAPLGSADAPVVRTEVSQPAGLVEQPASAVQADSAVDATLTRSTAAVGSGLEDRSDVDEPRGPAAGPGVGSEVPGSARNDGARSEVPDRAAFESSRRKIDGGQSNETGELVVGDDAEAARFRPAPPVEREVVVPEHDQFPEGLRLEASAPLLQPPVVVPEADGTSQVHTDAAAAQVTGLDGDQEGLDGPHDQNPVTVLETPTIIVTDADGNESSPESEPEQNPVDLPPHVRESRALGLVKATHGKKNGVEVAGLITTALGGQAVKGLTAVETMVNTDSEFESFLGDGREFQVKVGKRWYAATVVARFEFDGTKNPKAEKGVSAGHEVDFSGLDPKSVSAGSTVASGGDIGATVAFNSFLGPVGSLGARVPLGAPAVSQSHSTSVQTFRGLFPGQTAQQVEVPVRWSVSVVDDRSIPAGHGTVTGSVTLSVPRKESSPPKDTDPEPKKFREGVRHLTTTLSEAVSRVDGGFAKIAAMLHPSTVMIGAPGRTALERFVSAVNIRAELPNMLETWVSSPDVQSPHGKRGSGVRMKAAITQAELLDDFDDTTLALHDASTRGVTNTPTSKRGFGASGGVGGAAGTDFLGGAVLVGGSVSVSNSEATPAGTQGKHEIGTDVKGRSGAYAVKALVTVQAEGGEVDFEVDAVIRLSLPEALERGFPVPADYTGPEIKKDGERFLPPYLAQQRATGNAKVDRLDELDEVKQQIANTLARIKGFDDFLPEWGTRSQRRPWYQVDLAETKAKIAEVLSGVRGFGDVETARRRAVEENHRVGDDYARFAEMMANQRMLDTNLSPGAVKSQLDSLVGKSLPITLKRRGFFSNDYVRVTVKAKLTDTEYDGEITDRVVRSSDTRESKMTASSNREFSYSAGVDGRLNVPTAPGTSKLTVVPNASFRYNSSTTRQNASGPATVNFLVNAGSSTSHRFSGDIEYDVTIETYSRPRAWMRRVWPGSPGRDTPVVKTIATTVPGQENRDRAAGDPLALEQVKGKVRLYLPDSSVLTGDPAAFAPGEPRVRRVEEPKSITELLLGSGSGTPVGKTPDSEKSHSEKSHSEKSDSETPKQVVVTEWLHVEAFTGAEHLEEAALRALVEAAGDDDVLTLPGSSSRRAVDQMFSPEHIKANLNHAVNTGLTENALRYGRRLEDRAGALGTRMVLSNPKLVSISDNTAMEHSSVGGTKARAATSKSKGWDFNLGTVLVAAADSGENRPTIGRGGAALSTKFWSRRRTTTTAKEMTGLNERKRNLPGTSRTVLIQVDANVDIVAESRLSHLLYSRDQGREGVNVVLPGAVYLRVGEDQARRLGLLGEVVDPPWTEQGTLAPPSTMREGEPSSLGLGVFEQLPDLTPMVSRLRDELGRDGEDLIPDAVLDDAMNNLQRMLELTDRETVRALMDSALDGGVPLVAHRPKFIGRDSYQVVLRATPGKARFKDVVNDGVKMNNILVYFGRDAETKARARSWGASLRALFGVAPHAADPALGGSTTGSAATEVGQSRSVSHTTAMTALDVHVLETNGPTARYSVPVTWELEIHRPDGGTRQVTMAEDLTVRVLADDLSSRAEPVPVREPLRDPVVKSLQEIQDELISWKQEGVRLPKTVHPQTVVGAGELRAGVLLALNAAGLSTDATAPAKGLTNAALSMFGAENVRLGVVDASHDGIVMPDLHETALLSGKRATLQVHSRLVNPRLTGLSDDVTMTNQRSAIPGTGSEFQAGDSVAATIAVNGEVGTGNDRSEPIRDPGARFGDFDGKATYGESESFGSEGGSARQEGTNDSGLTGLVTYDVEYRIVVTVDDRTVVLPVRQNGAAQIRVAQVDLKAALEAPEVPTAVITAQREVKERSEAWRETEREVEKAQRAYDDLIGQTAAELAAAEAMVRGAHQDVRDAGDRLARERGTLAQLDEKMRELHAEEAGISRDFTRLTADLADLPSGSTDTGTQERIDALGLQLEKTRRERGELALRKEALVRREAVLAFTAELADEAASALADLMKARDDAQEAVAKARANANSARGRWWTAKLALEREIEAYSHIGDVRPAPPAPPAPPVVPAPSTTSGVPRVGAPPRLVPPTPQSHQGKDVSGNESWRHDPARTAEWSEPSDPVDRDGWADRRDDVNVRTVSLDVVDVRTDSALSKLTGYDGLIRYDLRRVETSPGKFVQEYTLKVHLDPADENSKAAVPQVMANAARGVDNLLNRGFRLPSGDQFHVNLEFVGGRAGAHAGVVLDTGTTNPDQKRWGTRMSPEVLAHEVLHYLGVPDEYKDSSRVFQRFESNSGVHENDGGLMGTDVHLPDPGIRPRHLWLIERIATGQVAVPDTRIEPAGTAAVPPPAHWTPEPDVDGTTSPPESSAEPDTRPAPQPGTPHMPGGWEDDADTAAADQGLQTHLSDLDNASLVESVLRSAKFQGVPIANAAPLVGTSGVKSTVDAIVNDVELRPHNHDLAELTAEGLSSWVASKVDLDMLSTYFPTLLPATPGLTGEAAEQHGRAALAQELAKASSKHWAVVNAGLDGSGMARGDLEVIDHLTRSVTGRGALPTPAHLLAQGLRTPSWADSHVGKHLFESIARALGVRLVVNDNGTRTYHGRAGAPQVQIVSRDGTFGALGGPTPQEVRTGMEAWLASQSLTELGQTIDDLFSGRPDNDLHAAADKIQLIKRAAAHPDGPQGFVRDLMEQSSNLNRQIAEKKSPSFSLFHAFETQNRRTQEDAQRKEELADLVARRDRIDGQVKTLAAESRGLAMTHVIDTYLVGPNADRFWKVERRDRLRIEEHLAQQIAAAEKAGFDTADLKALQARVLIEPAVRGALAEFARHGLDAMIAQAERAGQALQDLRDGKEDHTGFNGFMNRWFGSGEDFSSYDFEAKIAYAEALVKQAELRLSFVTDPEYSNRFYKIAGMELSLGRAQQAGRDTREPGAEATGPQVTPRRELDAFKALLLEKSSAELDELAARHHDDPTRLHEINRVSWNQEIARTENGLRQHLGNLEAEMKALRDQIGDLKQIADALPDAGKTGLIPIDEGRRQAERQSLELHEAELTKMVQRLQYDRNDALTAYALTLPPDQEAPAWQRLTFQDVMDVKGHVVHLISHARITGQRTPELDRLFDRIWDFQVLDLAGAHRSETPPDDEDGHARDHVGSGKTEHDRTRFPAVAESRSQPRPFMQDPSALAVDVDVIVPGGFAPVEEGTSLRSFEASLYGLDTAALRELQRIPAYANVPDRAAAIQRAIEISLNAAPPQRYDQATRMAGEGLAKAEAVRTQWNAADVVPGALKTQMMLDEQAARRERADRDVQWHRDRLDRFTNNRDASLTSYALRLPADPHSYGWRQFGEADLAVVQDHVEQQIRDAEAGDHPTKHLTDFRDFVRQLRRDRSSARPEARPAPPMPNPVVQAQPADRSDASQDQVMEIAVQAGLTAVLTGTAGGMPATLQAALDSVGSALRESGTAHARRVADALVTAVDLASLYNIPGALLGRGLDPRVEGRALHDVLDLIAADVVAHDSSVAARTAARIASAIELLDTQGSVDQHLSALPADAVGQSEWKRVIGDLQLQWADDEVSARRALDQNPVVPTTAAASVPRSSGYEVEALGTASYRPRRSGPGPVSWPAEHLVNIADEVARADNDDPQLCVTQLVQVRDALYPGGVSAGIPVDDSVLGSGGVRGRAAPGAVWTKVADLEAIEVELRKEGRGVGSSALVLWNRPGGIGHAVVGHHTEDRGVLWIEPQRGKGDRIVSAGDLPGGVVIQAVLLDSRGRFVPDGFTSVPESQSAVGPLLDPPASGYGAIGVERELKYILKIPRGLTADAFTGRTILVVYEDGQELLRVVTEAGSLLEIPNGPVYESWEHVEAAGVDPAAVRRVNVLIPEIVTSPIAAVPGDVGRAGAEAVTRAMREVEARFSMAGLWPAQVSDLETVFPRGTRFRLTSDADKMWVSGVAPPATRKSYNQFTVGVPINGLFSYLRKSADDIHFLPAQSLLKEGIKFGERMGIRFLEWSARRSAHPGEMVLAFGNAHADAVRGYLALVYTHVAASFASAYYANTENEVLLKNYIGVAVRQDFDVIREALPNQVQRFLADNVEEIFRVFVEGVRGGSMRKFDHVVFGYDFRGGALDLMMEVDVRRKTNSVSYLQTALMPTSVMRANGFLIASQRNGAGMNENAGRFRFLDTNANQLANPLLLLESRHAVKQHMSAAEADAYAQKLNVWANEAYSDADRMQGRSGNIMRELSEVMKHPITGPIAAVLSSVYVGGLVELSPHMVDQISLGLFALVRSRKLADGLVPSLELLRDEMARKLHVLPHPSRNVLGAELQKIESIFTQFNLGRQLANEVNKILGRQGFRMGGVLLEEHVVEVSYAEVMLIWSSLGFPMSPSLREVAMRIVQTSGSSGYGRRG</sequence>
<feature type="region of interest" description="Disordered" evidence="2">
    <location>
        <begin position="3764"/>
        <end position="3808"/>
    </location>
</feature>
<evidence type="ECO:0000313" key="4">
    <source>
        <dbReference type="EMBL" id="SDP42006.1"/>
    </source>
</evidence>
<feature type="compositionally biased region" description="Gly residues" evidence="2">
    <location>
        <begin position="428"/>
        <end position="450"/>
    </location>
</feature>
<dbReference type="Pfam" id="PF25547">
    <property type="entry name" value="WXG100_2"/>
    <property type="match status" value="1"/>
</dbReference>
<feature type="coiled-coil region" evidence="1">
    <location>
        <begin position="2604"/>
        <end position="2669"/>
    </location>
</feature>
<dbReference type="Proteomes" id="UP000199691">
    <property type="component" value="Unassembled WGS sequence"/>
</dbReference>
<feature type="compositionally biased region" description="Low complexity" evidence="2">
    <location>
        <begin position="557"/>
        <end position="641"/>
    </location>
</feature>
<feature type="region of interest" description="Disordered" evidence="2">
    <location>
        <begin position="2406"/>
        <end position="2431"/>
    </location>
</feature>
<feature type="compositionally biased region" description="Basic and acidic residues" evidence="2">
    <location>
        <begin position="717"/>
        <end position="727"/>
    </location>
</feature>
<reference evidence="5" key="1">
    <citation type="submission" date="2016-10" db="EMBL/GenBank/DDBJ databases">
        <authorList>
            <person name="Varghese N."/>
            <person name="Submissions S."/>
        </authorList>
    </citation>
    <scope>NUCLEOTIDE SEQUENCE [LARGE SCALE GENOMIC DNA]</scope>
    <source>
        <strain evidence="5">CGMCC 4.6609</strain>
    </source>
</reference>
<feature type="domain" description="Outer membrane channel protein CpnT-like N-terminal" evidence="3">
    <location>
        <begin position="26"/>
        <end position="126"/>
    </location>
</feature>
<feature type="region of interest" description="Disordered" evidence="2">
    <location>
        <begin position="2690"/>
        <end position="2763"/>
    </location>
</feature>
<accession>A0A1H0SLI5</accession>
<proteinExistence type="predicted"/>
<dbReference type="InterPro" id="IPR057746">
    <property type="entry name" value="CpnT-like_N"/>
</dbReference>
<dbReference type="OrthoDB" id="3877861at2"/>
<feature type="region of interest" description="Disordered" evidence="2">
    <location>
        <begin position="428"/>
        <end position="790"/>
    </location>
</feature>
<feature type="compositionally biased region" description="Basic and acidic residues" evidence="2">
    <location>
        <begin position="4012"/>
        <end position="4022"/>
    </location>
</feature>
<feature type="region of interest" description="Disordered" evidence="2">
    <location>
        <begin position="4012"/>
        <end position="4045"/>
    </location>
</feature>
<feature type="compositionally biased region" description="Basic and acidic residues" evidence="2">
    <location>
        <begin position="746"/>
        <end position="766"/>
    </location>
</feature>
<feature type="compositionally biased region" description="Basic and acidic residues" evidence="2">
    <location>
        <begin position="3775"/>
        <end position="3792"/>
    </location>
</feature>
<gene>
    <name evidence="4" type="ORF">SAMN05421507_108112</name>
</gene>
<feature type="compositionally biased region" description="Basic and acidic residues" evidence="2">
    <location>
        <begin position="1097"/>
        <end position="1114"/>
    </location>
</feature>
<dbReference type="EMBL" id="FNIX01000008">
    <property type="protein sequence ID" value="SDP42006.1"/>
    <property type="molecule type" value="Genomic_DNA"/>
</dbReference>
<feature type="region of interest" description="Disordered" evidence="2">
    <location>
        <begin position="334"/>
        <end position="383"/>
    </location>
</feature>
<name>A0A1H0SLI5_9PSEU</name>
<feature type="region of interest" description="Disordered" evidence="2">
    <location>
        <begin position="1689"/>
        <end position="1725"/>
    </location>
</feature>
<organism evidence="4 5">
    <name type="scientific">Lentzea jiangxiensis</name>
    <dbReference type="NCBI Taxonomy" id="641025"/>
    <lineage>
        <taxon>Bacteria</taxon>
        <taxon>Bacillati</taxon>
        <taxon>Actinomycetota</taxon>
        <taxon>Actinomycetes</taxon>
        <taxon>Pseudonocardiales</taxon>
        <taxon>Pseudonocardiaceae</taxon>
        <taxon>Lentzea</taxon>
    </lineage>
</organism>
<dbReference type="RefSeq" id="WP_090099398.1">
    <property type="nucleotide sequence ID" value="NZ_FNIX01000008.1"/>
</dbReference>
<feature type="coiled-coil region" evidence="1">
    <location>
        <begin position="3621"/>
        <end position="3683"/>
    </location>
</feature>
<feature type="region of interest" description="Disordered" evidence="2">
    <location>
        <begin position="1082"/>
        <end position="1114"/>
    </location>
</feature>
<feature type="compositionally biased region" description="Low complexity" evidence="2">
    <location>
        <begin position="691"/>
        <end position="704"/>
    </location>
</feature>
<keyword evidence="5" id="KW-1185">Reference proteome</keyword>
<dbReference type="STRING" id="641025.SAMN05421507_108112"/>
<evidence type="ECO:0000313" key="5">
    <source>
        <dbReference type="Proteomes" id="UP000199691"/>
    </source>
</evidence>
<feature type="compositionally biased region" description="Basic and acidic residues" evidence="2">
    <location>
        <begin position="1704"/>
        <end position="1723"/>
    </location>
</feature>
<evidence type="ECO:0000256" key="1">
    <source>
        <dbReference type="SAM" id="Coils"/>
    </source>
</evidence>
<feature type="compositionally biased region" description="Gly residues" evidence="2">
    <location>
        <begin position="369"/>
        <end position="383"/>
    </location>
</feature>
<protein>
    <recommendedName>
        <fullName evidence="3">Outer membrane channel protein CpnT-like N-terminal domain-containing protein</fullName>
    </recommendedName>
</protein>
<feature type="compositionally biased region" description="Pro residues" evidence="2">
    <location>
        <begin position="2692"/>
        <end position="2704"/>
    </location>
</feature>